<sequence length="113" mass="12261">MKGLEAKVGLAEALFRITKNQVTTYCWPGLGPEGGYLRTQGTYGREGRTQVRVKVSSSSLSPLDMAEDEAPEDGKAETKTKEVEDKKARGNESGEVVEVSSGEGEHSQKDLKE</sequence>
<feature type="region of interest" description="Disordered" evidence="1">
    <location>
        <begin position="54"/>
        <end position="113"/>
    </location>
</feature>
<evidence type="ECO:0000313" key="3">
    <source>
        <dbReference type="Proteomes" id="UP000596661"/>
    </source>
</evidence>
<protein>
    <submittedName>
        <fullName evidence="2">Uncharacterized protein</fullName>
    </submittedName>
</protein>
<evidence type="ECO:0000313" key="2">
    <source>
        <dbReference type="EnsemblPlants" id="cds.evm.model.10.446"/>
    </source>
</evidence>
<accession>A0A803QNU6</accession>
<proteinExistence type="predicted"/>
<dbReference type="Gramene" id="evm.model.10.446">
    <property type="protein sequence ID" value="cds.evm.model.10.446"/>
    <property type="gene ID" value="evm.TU.10.446"/>
</dbReference>
<name>A0A803QNU6_CANSA</name>
<dbReference type="EMBL" id="UZAU01000801">
    <property type="status" value="NOT_ANNOTATED_CDS"/>
    <property type="molecule type" value="Genomic_DNA"/>
</dbReference>
<keyword evidence="3" id="KW-1185">Reference proteome</keyword>
<evidence type="ECO:0000256" key="1">
    <source>
        <dbReference type="SAM" id="MobiDB-lite"/>
    </source>
</evidence>
<feature type="compositionally biased region" description="Low complexity" evidence="1">
    <location>
        <begin position="93"/>
        <end position="102"/>
    </location>
</feature>
<dbReference type="EnsemblPlants" id="evm.model.10.446">
    <property type="protein sequence ID" value="cds.evm.model.10.446"/>
    <property type="gene ID" value="evm.TU.10.446"/>
</dbReference>
<feature type="compositionally biased region" description="Basic and acidic residues" evidence="1">
    <location>
        <begin position="103"/>
        <end position="113"/>
    </location>
</feature>
<feature type="compositionally biased region" description="Basic and acidic residues" evidence="1">
    <location>
        <begin position="72"/>
        <end position="92"/>
    </location>
</feature>
<dbReference type="AlphaFoldDB" id="A0A803QNU6"/>
<dbReference type="Proteomes" id="UP000596661">
    <property type="component" value="Unassembled WGS sequence"/>
</dbReference>
<reference evidence="2" key="1">
    <citation type="submission" date="2021-03" db="UniProtKB">
        <authorList>
            <consortium name="EnsemblPlants"/>
        </authorList>
    </citation>
    <scope>IDENTIFICATION</scope>
</reference>
<organism evidence="2 3">
    <name type="scientific">Cannabis sativa</name>
    <name type="common">Hemp</name>
    <name type="synonym">Marijuana</name>
    <dbReference type="NCBI Taxonomy" id="3483"/>
    <lineage>
        <taxon>Eukaryota</taxon>
        <taxon>Viridiplantae</taxon>
        <taxon>Streptophyta</taxon>
        <taxon>Embryophyta</taxon>
        <taxon>Tracheophyta</taxon>
        <taxon>Spermatophyta</taxon>
        <taxon>Magnoliopsida</taxon>
        <taxon>eudicotyledons</taxon>
        <taxon>Gunneridae</taxon>
        <taxon>Pentapetalae</taxon>
        <taxon>rosids</taxon>
        <taxon>fabids</taxon>
        <taxon>Rosales</taxon>
        <taxon>Cannabaceae</taxon>
        <taxon>Cannabis</taxon>
    </lineage>
</organism>